<dbReference type="RefSeq" id="WP_012799643.1">
    <property type="nucleotide sequence ID" value="NC_013165.1"/>
</dbReference>
<comment type="cofactor">
    <cofactor evidence="1">
        <name>[4Fe-4S] cluster</name>
        <dbReference type="ChEBI" id="CHEBI:49883"/>
    </cofactor>
</comment>
<gene>
    <name evidence="7" type="ordered locus">Shel_25380</name>
</gene>
<dbReference type="GO" id="GO:0051536">
    <property type="term" value="F:iron-sulfur cluster binding"/>
    <property type="evidence" value="ECO:0007669"/>
    <property type="project" value="UniProtKB-KW"/>
</dbReference>
<dbReference type="AlphaFoldDB" id="C7N2N7"/>
<dbReference type="InterPro" id="IPR007197">
    <property type="entry name" value="rSAM"/>
</dbReference>
<dbReference type="Proteomes" id="UP000002026">
    <property type="component" value="Chromosome"/>
</dbReference>
<dbReference type="PROSITE" id="PS51918">
    <property type="entry name" value="RADICAL_SAM"/>
    <property type="match status" value="1"/>
</dbReference>
<dbReference type="PANTHER" id="PTHR43409:SF4">
    <property type="entry name" value="RADICAL SAM SUPERFAMILY PROTEIN"/>
    <property type="match status" value="1"/>
</dbReference>
<dbReference type="InterPro" id="IPR023404">
    <property type="entry name" value="rSAM_horseshoe"/>
</dbReference>
<dbReference type="PANTHER" id="PTHR43409">
    <property type="entry name" value="ANAEROBIC MAGNESIUM-PROTOPORPHYRIN IX MONOMETHYL ESTER CYCLASE-RELATED"/>
    <property type="match status" value="1"/>
</dbReference>
<accession>C7N2N7</accession>
<keyword evidence="4" id="KW-0408">Iron</keyword>
<dbReference type="SFLD" id="SFLDG01095">
    <property type="entry name" value="Uncharacterised_Radical_SAM_Su"/>
    <property type="match status" value="1"/>
</dbReference>
<dbReference type="Gene3D" id="3.80.30.20">
    <property type="entry name" value="tm_1862 like domain"/>
    <property type="match status" value="1"/>
</dbReference>
<dbReference type="eggNOG" id="COG1032">
    <property type="taxonomic scope" value="Bacteria"/>
</dbReference>
<keyword evidence="2" id="KW-0949">S-adenosyl-L-methionine</keyword>
<evidence type="ECO:0000256" key="5">
    <source>
        <dbReference type="ARBA" id="ARBA00023014"/>
    </source>
</evidence>
<evidence type="ECO:0000313" key="7">
    <source>
        <dbReference type="EMBL" id="ACV23545.1"/>
    </source>
</evidence>
<dbReference type="KEGG" id="shi:Shel_25380"/>
<organism evidence="7 8">
    <name type="scientific">Slackia heliotrinireducens (strain ATCC 29202 / DSM 20476 / NCTC 11029 / RHS 1)</name>
    <name type="common">Peptococcus heliotrinreducens</name>
    <dbReference type="NCBI Taxonomy" id="471855"/>
    <lineage>
        <taxon>Bacteria</taxon>
        <taxon>Bacillati</taxon>
        <taxon>Actinomycetota</taxon>
        <taxon>Coriobacteriia</taxon>
        <taxon>Eggerthellales</taxon>
        <taxon>Eggerthellaceae</taxon>
        <taxon>Slackia</taxon>
    </lineage>
</organism>
<dbReference type="HOGENOM" id="CLU_044464_0_0_11"/>
<keyword evidence="3" id="KW-0479">Metal-binding</keyword>
<evidence type="ECO:0000256" key="4">
    <source>
        <dbReference type="ARBA" id="ARBA00023004"/>
    </source>
</evidence>
<dbReference type="EMBL" id="CP001684">
    <property type="protein sequence ID" value="ACV23545.1"/>
    <property type="molecule type" value="Genomic_DNA"/>
</dbReference>
<dbReference type="GO" id="GO:0046872">
    <property type="term" value="F:metal ion binding"/>
    <property type="evidence" value="ECO:0007669"/>
    <property type="project" value="UniProtKB-KW"/>
</dbReference>
<evidence type="ECO:0000256" key="1">
    <source>
        <dbReference type="ARBA" id="ARBA00001966"/>
    </source>
</evidence>
<dbReference type="SMART" id="SM00729">
    <property type="entry name" value="Elp3"/>
    <property type="match status" value="1"/>
</dbReference>
<protein>
    <submittedName>
        <fullName evidence="7">Fe-S oxidoreductase</fullName>
    </submittedName>
</protein>
<evidence type="ECO:0000313" key="8">
    <source>
        <dbReference type="Proteomes" id="UP000002026"/>
    </source>
</evidence>
<dbReference type="Pfam" id="PF04055">
    <property type="entry name" value="Radical_SAM"/>
    <property type="match status" value="1"/>
</dbReference>
<sequence>MDYEGRICRTPGERASYKLPISVGCPYNACAFCDLFKDLQYRELPIEQVEMELARVHDLGGKPERIMLGDGNAFYMDFERLKEIILLIERYLPSCTFISSDASIPSIAAKTDEELAWLAEHNYKLVYIGIESGLDDVLDFMLKDHDNAECREQIARLHAAGIEYGAHIMTGVAGAGRGLENARATAALLNETRPVSVCNFSMGVSPTTTLGKWAKEGRFTPAPVLECLEEERELISLLDIPVHFEGFHFDYDREKASCPECTGDTAEFNDFITAWTHTHGELPKDRKNLLEQIDHALAVR</sequence>
<dbReference type="InterPro" id="IPR051198">
    <property type="entry name" value="BchE-like"/>
</dbReference>
<keyword evidence="8" id="KW-1185">Reference proteome</keyword>
<proteinExistence type="predicted"/>
<reference evidence="7 8" key="1">
    <citation type="journal article" date="2009" name="Stand. Genomic Sci.">
        <title>Complete genome sequence of Slackia heliotrinireducens type strain (RHS 1).</title>
        <authorList>
            <person name="Pukall R."/>
            <person name="Lapidus A."/>
            <person name="Nolan M."/>
            <person name="Copeland A."/>
            <person name="Glavina Del Rio T."/>
            <person name="Lucas S."/>
            <person name="Chen F."/>
            <person name="Tice H."/>
            <person name="Cheng J.F."/>
            <person name="Chertkov O."/>
            <person name="Bruce D."/>
            <person name="Goodwin L."/>
            <person name="Kuske C."/>
            <person name="Brettin T."/>
            <person name="Detter J.C."/>
            <person name="Han C."/>
            <person name="Pitluck S."/>
            <person name="Pati A."/>
            <person name="Mavrommatis K."/>
            <person name="Ivanova N."/>
            <person name="Ovchinnikova G."/>
            <person name="Chen A."/>
            <person name="Palaniappan K."/>
            <person name="Schneider S."/>
            <person name="Rohde M."/>
            <person name="Chain P."/>
            <person name="D'haeseleer P."/>
            <person name="Goker M."/>
            <person name="Bristow J."/>
            <person name="Eisen J.A."/>
            <person name="Markowitz V."/>
            <person name="Kyrpides N.C."/>
            <person name="Klenk H.P."/>
            <person name="Hugenholtz P."/>
        </authorList>
    </citation>
    <scope>NUCLEOTIDE SEQUENCE [LARGE SCALE GENOMIC DNA]</scope>
    <source>
        <strain evidence="8">ATCC 29202 / DSM 20476 / NCTC 11029 / RHS 1</strain>
    </source>
</reference>
<dbReference type="GO" id="GO:0003824">
    <property type="term" value="F:catalytic activity"/>
    <property type="evidence" value="ECO:0007669"/>
    <property type="project" value="InterPro"/>
</dbReference>
<dbReference type="STRING" id="471855.Shel_25380"/>
<evidence type="ECO:0000256" key="2">
    <source>
        <dbReference type="ARBA" id="ARBA00022691"/>
    </source>
</evidence>
<evidence type="ECO:0000256" key="3">
    <source>
        <dbReference type="ARBA" id="ARBA00022723"/>
    </source>
</evidence>
<dbReference type="SUPFAM" id="SSF102114">
    <property type="entry name" value="Radical SAM enzymes"/>
    <property type="match status" value="1"/>
</dbReference>
<dbReference type="SFLD" id="SFLDG01082">
    <property type="entry name" value="B12-binding_domain_containing"/>
    <property type="match status" value="1"/>
</dbReference>
<dbReference type="SFLD" id="SFLDS00029">
    <property type="entry name" value="Radical_SAM"/>
    <property type="match status" value="1"/>
</dbReference>
<dbReference type="InterPro" id="IPR006638">
    <property type="entry name" value="Elp3/MiaA/NifB-like_rSAM"/>
</dbReference>
<dbReference type="InterPro" id="IPR058240">
    <property type="entry name" value="rSAM_sf"/>
</dbReference>
<keyword evidence="5" id="KW-0411">Iron-sulfur</keyword>
<feature type="domain" description="Radical SAM core" evidence="6">
    <location>
        <begin position="11"/>
        <end position="248"/>
    </location>
</feature>
<name>C7N2N7_SLAHD</name>
<evidence type="ECO:0000259" key="6">
    <source>
        <dbReference type="PROSITE" id="PS51918"/>
    </source>
</evidence>